<evidence type="ECO:0000313" key="1">
    <source>
        <dbReference type="EMBL" id="SFV00529.1"/>
    </source>
</evidence>
<dbReference type="AlphaFoldDB" id="A0A1I7KSV3"/>
<keyword evidence="2" id="KW-1185">Reference proteome</keyword>
<name>A0A1I7KSV3_9BURK</name>
<proteinExistence type="predicted"/>
<accession>A0A1I7KSV3</accession>
<dbReference type="RefSeq" id="WP_158447374.1">
    <property type="nucleotide sequence ID" value="NZ_CYIG01000075.1"/>
</dbReference>
<reference evidence="1 2" key="1">
    <citation type="submission" date="2016-10" db="EMBL/GenBank/DDBJ databases">
        <authorList>
            <person name="de Groot N.N."/>
        </authorList>
    </citation>
    <scope>NUCLEOTIDE SEQUENCE [LARGE SCALE GENOMIC DNA]</scope>
    <source>
        <strain evidence="1 2">R-24608</strain>
    </source>
</reference>
<dbReference type="EMBL" id="FPBX01000070">
    <property type="protein sequence ID" value="SFV00529.1"/>
    <property type="molecule type" value="Genomic_DNA"/>
</dbReference>
<dbReference type="STRING" id="343013.SAMN04489707_107013"/>
<organism evidence="1 2">
    <name type="scientific">Paenacidovorax caeni</name>
    <dbReference type="NCBI Taxonomy" id="343013"/>
    <lineage>
        <taxon>Bacteria</taxon>
        <taxon>Pseudomonadati</taxon>
        <taxon>Pseudomonadota</taxon>
        <taxon>Betaproteobacteria</taxon>
        <taxon>Burkholderiales</taxon>
        <taxon>Comamonadaceae</taxon>
        <taxon>Paenacidovorax</taxon>
    </lineage>
</organism>
<gene>
    <name evidence="1" type="ORF">SAMN04489707_107013</name>
</gene>
<sequence length="47" mass="5134">MTFRPFLIHCAGLEYIALAPTSCIAVIEAMARHNVHGATARLLEARP</sequence>
<dbReference type="Proteomes" id="UP000183656">
    <property type="component" value="Unassembled WGS sequence"/>
</dbReference>
<evidence type="ECO:0000313" key="2">
    <source>
        <dbReference type="Proteomes" id="UP000183656"/>
    </source>
</evidence>
<protein>
    <submittedName>
        <fullName evidence="1">Uncharacterized protein</fullName>
    </submittedName>
</protein>